<gene>
    <name evidence="1" type="ORF">Ccrd_004683</name>
</gene>
<evidence type="ECO:0000313" key="2">
    <source>
        <dbReference type="Proteomes" id="UP000243975"/>
    </source>
</evidence>
<keyword evidence="2" id="KW-1185">Reference proteome</keyword>
<proteinExistence type="predicted"/>
<dbReference type="Proteomes" id="UP000243975">
    <property type="component" value="Unassembled WGS sequence"/>
</dbReference>
<dbReference type="Gramene" id="KVH93272">
    <property type="protein sequence ID" value="KVH93272"/>
    <property type="gene ID" value="Ccrd_004683"/>
</dbReference>
<dbReference type="EMBL" id="LEKV01004787">
    <property type="protein sequence ID" value="KVH93272.1"/>
    <property type="molecule type" value="Genomic_DNA"/>
</dbReference>
<accession>A0A103XM28</accession>
<evidence type="ECO:0000313" key="1">
    <source>
        <dbReference type="EMBL" id="KVH93272.1"/>
    </source>
</evidence>
<comment type="caution">
    <text evidence="1">The sequence shown here is derived from an EMBL/GenBank/DDBJ whole genome shotgun (WGS) entry which is preliminary data.</text>
</comment>
<name>A0A103XM28_CYNCS</name>
<reference evidence="1 2" key="1">
    <citation type="journal article" date="2016" name="Sci. Rep.">
        <title>The genome sequence of the outbreeding globe artichoke constructed de novo incorporating a phase-aware low-pass sequencing strategy of F1 progeny.</title>
        <authorList>
            <person name="Scaglione D."/>
            <person name="Reyes-Chin-Wo S."/>
            <person name="Acquadro A."/>
            <person name="Froenicke L."/>
            <person name="Portis E."/>
            <person name="Beitel C."/>
            <person name="Tirone M."/>
            <person name="Mauro R."/>
            <person name="Lo Monaco A."/>
            <person name="Mauromicale G."/>
            <person name="Faccioli P."/>
            <person name="Cattivelli L."/>
            <person name="Rieseberg L."/>
            <person name="Michelmore R."/>
            <person name="Lanteri S."/>
        </authorList>
    </citation>
    <scope>NUCLEOTIDE SEQUENCE [LARGE SCALE GENOMIC DNA]</scope>
    <source>
        <strain evidence="1">2C</strain>
    </source>
</reference>
<dbReference type="AlphaFoldDB" id="A0A103XM28"/>
<sequence>MVKFDSDGKLQMLSNTFPVNKLKEMSNSWTIFNLSKLLGRGPTIMLLLTSKSVMPCSIPTSSGRQPARRLLDKRPCSKYGMCPKLLGMHPLNLLLDKTSMEAGEFPMFSGRREWKRLLFTTMASSSLSKSSGGNAPSNSLYLISRNFKEGIPKITLGKGPTKRLSLASSSNKSIRFEKLLGKIP</sequence>
<protein>
    <submittedName>
        <fullName evidence="1">Uncharacterized protein</fullName>
    </submittedName>
</protein>
<dbReference type="OMA" id="PATVWEC"/>
<organism evidence="1 2">
    <name type="scientific">Cynara cardunculus var. scolymus</name>
    <name type="common">Globe artichoke</name>
    <name type="synonym">Cynara scolymus</name>
    <dbReference type="NCBI Taxonomy" id="59895"/>
    <lineage>
        <taxon>Eukaryota</taxon>
        <taxon>Viridiplantae</taxon>
        <taxon>Streptophyta</taxon>
        <taxon>Embryophyta</taxon>
        <taxon>Tracheophyta</taxon>
        <taxon>Spermatophyta</taxon>
        <taxon>Magnoliopsida</taxon>
        <taxon>eudicotyledons</taxon>
        <taxon>Gunneridae</taxon>
        <taxon>Pentapetalae</taxon>
        <taxon>asterids</taxon>
        <taxon>campanulids</taxon>
        <taxon>Asterales</taxon>
        <taxon>Asteraceae</taxon>
        <taxon>Carduoideae</taxon>
        <taxon>Cardueae</taxon>
        <taxon>Carduinae</taxon>
        <taxon>Cynara</taxon>
    </lineage>
</organism>